<dbReference type="Proteomes" id="UP001470230">
    <property type="component" value="Unassembled WGS sequence"/>
</dbReference>
<comment type="caution">
    <text evidence="1">The sequence shown here is derived from an EMBL/GenBank/DDBJ whole genome shotgun (WGS) entry which is preliminary data.</text>
</comment>
<dbReference type="InterPro" id="IPR032675">
    <property type="entry name" value="LRR_dom_sf"/>
</dbReference>
<dbReference type="PANTHER" id="PTHR45661:SF3">
    <property type="entry name" value="IG-LIKE DOMAIN-CONTAINING PROTEIN"/>
    <property type="match status" value="1"/>
</dbReference>
<dbReference type="Gene3D" id="3.80.10.10">
    <property type="entry name" value="Ribonuclease Inhibitor"/>
    <property type="match status" value="4"/>
</dbReference>
<dbReference type="EMBL" id="JAPFFF010000055">
    <property type="protein sequence ID" value="KAK8838436.1"/>
    <property type="molecule type" value="Genomic_DNA"/>
</dbReference>
<reference evidence="1 2" key="1">
    <citation type="submission" date="2024-04" db="EMBL/GenBank/DDBJ databases">
        <title>Tritrichomonas musculus Genome.</title>
        <authorList>
            <person name="Alves-Ferreira E."/>
            <person name="Grigg M."/>
            <person name="Lorenzi H."/>
            <person name="Galac M."/>
        </authorList>
    </citation>
    <scope>NUCLEOTIDE SEQUENCE [LARGE SCALE GENOMIC DNA]</scope>
    <source>
        <strain evidence="1 2">EAF2021</strain>
    </source>
</reference>
<dbReference type="Pfam" id="PF13306">
    <property type="entry name" value="LRR_5"/>
    <property type="match status" value="4"/>
</dbReference>
<dbReference type="SUPFAM" id="SSF52058">
    <property type="entry name" value="L domain-like"/>
    <property type="match status" value="1"/>
</dbReference>
<dbReference type="InterPro" id="IPR026906">
    <property type="entry name" value="LRR_5"/>
</dbReference>
<dbReference type="InterPro" id="IPR053139">
    <property type="entry name" value="Surface_bspA-like"/>
</dbReference>
<sequence>MLKVIQNKLWYSLNEEEKTAKLIDSARSNGDIFIPRSIIYNSQEYIITTITGNSFGNSEIKTIQFPTDSGLKRIEKGAFKYQELESIILPSSLCELEDGWCVYTRKLTKIKLMPNNQHFMYLDDKILLGKTDQKSDIFDDLLFVRRDIEEVTIPSFIKRIAPHAFSHSNIQSISIPPHITQICEEAFYYCEGLQEVEFQANSELQIIGKESFSYSIIESIFIPPSVIQICEGAFSNCDNIQKVEFSKDSKIQIIENEVFAGSSIESITIPSSVVELKDGWCIGTYKLTDVTIIPSNEQNFCYYDDKLILGKSDINSDNYDVLIFARRDIIDVEIPTNIKRIAPFAFHESTVRNVFIPLHVTYIGDNAFSCCIQLDRFEVSNDSELQTIGEYAFSYSLVRYLSIPSCLLEFKKGIFAGTVGLNEINVIPTDKQNTCCYNKLILGKTDAENDEYDVIFFANRDIKKAEIPLNIKRIGSHCFSESLIERIDIPSAVTRIDDNAFTDCFLLRKVDISPDSQLQSIGKYAFSHTKIGSIFLPQHVKSIRLAFYASFNLQIVEIDDKYVFQLIDYNDFKNSNANIIIMIPHEGKTLLA</sequence>
<dbReference type="PANTHER" id="PTHR45661">
    <property type="entry name" value="SURFACE ANTIGEN"/>
    <property type="match status" value="1"/>
</dbReference>
<organism evidence="1 2">
    <name type="scientific">Tritrichomonas musculus</name>
    <dbReference type="NCBI Taxonomy" id="1915356"/>
    <lineage>
        <taxon>Eukaryota</taxon>
        <taxon>Metamonada</taxon>
        <taxon>Parabasalia</taxon>
        <taxon>Tritrichomonadida</taxon>
        <taxon>Tritrichomonadidae</taxon>
        <taxon>Tritrichomonas</taxon>
    </lineage>
</organism>
<proteinExistence type="predicted"/>
<evidence type="ECO:0000313" key="2">
    <source>
        <dbReference type="Proteomes" id="UP001470230"/>
    </source>
</evidence>
<gene>
    <name evidence="1" type="ORF">M9Y10_033062</name>
</gene>
<evidence type="ECO:0008006" key="3">
    <source>
        <dbReference type="Google" id="ProtNLM"/>
    </source>
</evidence>
<accession>A0ABR2GX35</accession>
<keyword evidence="2" id="KW-1185">Reference proteome</keyword>
<evidence type="ECO:0000313" key="1">
    <source>
        <dbReference type="EMBL" id="KAK8838436.1"/>
    </source>
</evidence>
<protein>
    <recommendedName>
        <fullName evidence="3">Leucine-rich repeat domain-containing protein</fullName>
    </recommendedName>
</protein>
<name>A0ABR2GX35_9EUKA</name>